<sequence length="347" mass="36369">MAEVFEVVAPGLLTTVQDRGRHGYQAFGVPVAGAVDEYALRVANLLVGNDENAAGLEITLLGPTLRVLAPTVIAVTGADLGATRNGQPLPLWQAVAVEPGDEIRFRGVKQGCRAYLAVAGGIDVPPVMGSRSTYLRGGIGGIGGRALKAGDVLEAGGLFRADEPATTRRPRAAVCGRRGDAGGSDASPGEVARQIAGRRVPAEFVPRYGSPITLRVVLGPQDDHFTPAGVATFLSAEYVVTVEADRMGCRLDGPTIEHAGPGDIISDGIPLGAVQVPGHGRPIVMLADRQTTGGYPKIATVISVDIPRIAQAKPGDRVRFAAVSRDEAVRLYREREEGLRRLAQRLA</sequence>
<protein>
    <submittedName>
        <fullName evidence="6">Biotin-dependent carboxyltransferase family protein</fullName>
    </submittedName>
</protein>
<evidence type="ECO:0000256" key="3">
    <source>
        <dbReference type="ARBA" id="ARBA00022840"/>
    </source>
</evidence>
<evidence type="ECO:0000256" key="2">
    <source>
        <dbReference type="ARBA" id="ARBA00022801"/>
    </source>
</evidence>
<proteinExistence type="predicted"/>
<name>A0ABZ0QM86_9FIRM</name>
<dbReference type="Proteomes" id="UP001304683">
    <property type="component" value="Chromosome"/>
</dbReference>
<dbReference type="InterPro" id="IPR029000">
    <property type="entry name" value="Cyclophilin-like_dom_sf"/>
</dbReference>
<dbReference type="NCBIfam" id="TIGR00724">
    <property type="entry name" value="urea_amlyse_rel"/>
    <property type="match status" value="1"/>
</dbReference>
<keyword evidence="2" id="KW-0378">Hydrolase</keyword>
<dbReference type="InterPro" id="IPR003778">
    <property type="entry name" value="CT_A_B"/>
</dbReference>
<dbReference type="PANTHER" id="PTHR43309">
    <property type="entry name" value="5-OXOPROLINASE SUBUNIT C"/>
    <property type="match status" value="1"/>
</dbReference>
<evidence type="ECO:0000256" key="4">
    <source>
        <dbReference type="SAM" id="MobiDB-lite"/>
    </source>
</evidence>
<dbReference type="SUPFAM" id="SSF50891">
    <property type="entry name" value="Cyclophilin-like"/>
    <property type="match status" value="1"/>
</dbReference>
<evidence type="ECO:0000313" key="7">
    <source>
        <dbReference type="Proteomes" id="UP001304683"/>
    </source>
</evidence>
<keyword evidence="7" id="KW-1185">Reference proteome</keyword>
<keyword evidence="1" id="KW-0547">Nucleotide-binding</keyword>
<feature type="domain" description="Carboxyltransferase" evidence="5">
    <location>
        <begin position="26"/>
        <end position="338"/>
    </location>
</feature>
<dbReference type="PANTHER" id="PTHR43309:SF5">
    <property type="entry name" value="5-OXOPROLINASE SUBUNIT C"/>
    <property type="match status" value="1"/>
</dbReference>
<dbReference type="SMART" id="SM00797">
    <property type="entry name" value="AHS2"/>
    <property type="match status" value="1"/>
</dbReference>
<feature type="region of interest" description="Disordered" evidence="4">
    <location>
        <begin position="169"/>
        <end position="189"/>
    </location>
</feature>
<dbReference type="Pfam" id="PF02626">
    <property type="entry name" value="CT_A_B"/>
    <property type="match status" value="1"/>
</dbReference>
<evidence type="ECO:0000313" key="6">
    <source>
        <dbReference type="EMBL" id="WPD18601.1"/>
    </source>
</evidence>
<gene>
    <name evidence="6" type="ORF">Q5761_09570</name>
</gene>
<accession>A0ABZ0QM86</accession>
<dbReference type="RefSeq" id="WP_318750421.1">
    <property type="nucleotide sequence ID" value="NZ_CP132508.1"/>
</dbReference>
<organism evidence="6 7">
    <name type="scientific">Thermaerobacter composti</name>
    <dbReference type="NCBI Taxonomy" id="554949"/>
    <lineage>
        <taxon>Bacteria</taxon>
        <taxon>Bacillati</taxon>
        <taxon>Bacillota</taxon>
        <taxon>Clostridia</taxon>
        <taxon>Eubacteriales</taxon>
        <taxon>Clostridiales Family XVII. Incertae Sedis</taxon>
        <taxon>Thermaerobacter</taxon>
    </lineage>
</organism>
<keyword evidence="3" id="KW-0067">ATP-binding</keyword>
<reference evidence="6 7" key="1">
    <citation type="submission" date="2023-08" db="EMBL/GenBank/DDBJ databases">
        <title>Genome sequence of Thermaerobacter compostii strain Ins1, a spore-forming filamentous bacterium isolated from a deep geothermal reservoir.</title>
        <authorList>
            <person name="Bregnard D."/>
            <person name="Gonzalez D."/>
            <person name="Junier P."/>
        </authorList>
    </citation>
    <scope>NUCLEOTIDE SEQUENCE [LARGE SCALE GENOMIC DNA]</scope>
    <source>
        <strain evidence="6 7">Ins1</strain>
    </source>
</reference>
<dbReference type="EMBL" id="CP132508">
    <property type="protein sequence ID" value="WPD18601.1"/>
    <property type="molecule type" value="Genomic_DNA"/>
</dbReference>
<dbReference type="InterPro" id="IPR052708">
    <property type="entry name" value="PxpC"/>
</dbReference>
<dbReference type="Gene3D" id="2.40.100.10">
    <property type="entry name" value="Cyclophilin-like"/>
    <property type="match status" value="1"/>
</dbReference>
<evidence type="ECO:0000256" key="1">
    <source>
        <dbReference type="ARBA" id="ARBA00022741"/>
    </source>
</evidence>
<evidence type="ECO:0000259" key="5">
    <source>
        <dbReference type="SMART" id="SM00797"/>
    </source>
</evidence>